<accession>A0A1H2WEM2</accession>
<dbReference type="EMBL" id="FNNB01000003">
    <property type="protein sequence ID" value="SDW78991.1"/>
    <property type="molecule type" value="Genomic_DNA"/>
</dbReference>
<dbReference type="RefSeq" id="WP_074635411.1">
    <property type="nucleotide sequence ID" value="NZ_CP160849.1"/>
</dbReference>
<evidence type="ECO:0000313" key="5">
    <source>
        <dbReference type="EMBL" id="SDW78991.1"/>
    </source>
</evidence>
<proteinExistence type="predicted"/>
<dbReference type="FunFam" id="1.10.10.10:FF:000186">
    <property type="entry name" value="AsnC family transcriptional regulator"/>
    <property type="match status" value="1"/>
</dbReference>
<feature type="domain" description="HTH asnC-type" evidence="4">
    <location>
        <begin position="1"/>
        <end position="62"/>
    </location>
</feature>
<keyword evidence="1" id="KW-0805">Transcription regulation</keyword>
<dbReference type="PROSITE" id="PS50956">
    <property type="entry name" value="HTH_ASNC_2"/>
    <property type="match status" value="1"/>
</dbReference>
<dbReference type="InterPro" id="IPR011991">
    <property type="entry name" value="ArsR-like_HTH"/>
</dbReference>
<dbReference type="STRING" id="60137.SAMN04488041_103238"/>
<evidence type="ECO:0000313" key="6">
    <source>
        <dbReference type="Proteomes" id="UP000183076"/>
    </source>
</evidence>
<dbReference type="PROSITE" id="PS00519">
    <property type="entry name" value="HTH_ASNC_1"/>
    <property type="match status" value="1"/>
</dbReference>
<dbReference type="GO" id="GO:0005829">
    <property type="term" value="C:cytosol"/>
    <property type="evidence" value="ECO:0007669"/>
    <property type="project" value="TreeGrafter"/>
</dbReference>
<dbReference type="GeneID" id="94021357"/>
<evidence type="ECO:0000256" key="3">
    <source>
        <dbReference type="ARBA" id="ARBA00023163"/>
    </source>
</evidence>
<dbReference type="SUPFAM" id="SSF54909">
    <property type="entry name" value="Dimeric alpha+beta barrel"/>
    <property type="match status" value="1"/>
</dbReference>
<dbReference type="Pfam" id="PF01037">
    <property type="entry name" value="AsnC_trans_reg"/>
    <property type="match status" value="1"/>
</dbReference>
<evidence type="ECO:0000256" key="1">
    <source>
        <dbReference type="ARBA" id="ARBA00023015"/>
    </source>
</evidence>
<dbReference type="CDD" id="cd00090">
    <property type="entry name" value="HTH_ARSR"/>
    <property type="match status" value="1"/>
</dbReference>
<dbReference type="PANTHER" id="PTHR30154">
    <property type="entry name" value="LEUCINE-RESPONSIVE REGULATORY PROTEIN"/>
    <property type="match status" value="1"/>
</dbReference>
<dbReference type="SMART" id="SM00344">
    <property type="entry name" value="HTH_ASNC"/>
    <property type="match status" value="1"/>
</dbReference>
<keyword evidence="3" id="KW-0804">Transcription</keyword>
<protein>
    <submittedName>
        <fullName evidence="5">Transcriptional regulator, AsnC family</fullName>
    </submittedName>
</protein>
<dbReference type="InterPro" id="IPR019888">
    <property type="entry name" value="Tscrpt_reg_AsnC-like"/>
</dbReference>
<dbReference type="InterPro" id="IPR000485">
    <property type="entry name" value="AsnC-type_HTH_dom"/>
</dbReference>
<dbReference type="Pfam" id="PF13412">
    <property type="entry name" value="HTH_24"/>
    <property type="match status" value="1"/>
</dbReference>
<dbReference type="InterPro" id="IPR011008">
    <property type="entry name" value="Dimeric_a/b-barrel"/>
</dbReference>
<evidence type="ECO:0000256" key="2">
    <source>
        <dbReference type="ARBA" id="ARBA00023125"/>
    </source>
</evidence>
<name>A0A1H2WEM2_9RHOB</name>
<dbReference type="Gene3D" id="1.10.10.10">
    <property type="entry name" value="Winged helix-like DNA-binding domain superfamily/Winged helix DNA-binding domain"/>
    <property type="match status" value="1"/>
</dbReference>
<dbReference type="InterPro" id="IPR036388">
    <property type="entry name" value="WH-like_DNA-bd_sf"/>
</dbReference>
<dbReference type="PANTHER" id="PTHR30154:SF34">
    <property type="entry name" value="TRANSCRIPTIONAL REGULATOR AZLB"/>
    <property type="match status" value="1"/>
</dbReference>
<organism evidence="5 6">
    <name type="scientific">Sulfitobacter pontiacus</name>
    <dbReference type="NCBI Taxonomy" id="60137"/>
    <lineage>
        <taxon>Bacteria</taxon>
        <taxon>Pseudomonadati</taxon>
        <taxon>Pseudomonadota</taxon>
        <taxon>Alphaproteobacteria</taxon>
        <taxon>Rhodobacterales</taxon>
        <taxon>Roseobacteraceae</taxon>
        <taxon>Sulfitobacter</taxon>
    </lineage>
</organism>
<dbReference type="InterPro" id="IPR019887">
    <property type="entry name" value="Tscrpt_reg_AsnC/Lrp_C"/>
</dbReference>
<dbReference type="GO" id="GO:0006355">
    <property type="term" value="P:regulation of DNA-templated transcription"/>
    <property type="evidence" value="ECO:0007669"/>
    <property type="project" value="UniProtKB-ARBA"/>
</dbReference>
<dbReference type="InterPro" id="IPR019885">
    <property type="entry name" value="Tscrpt_reg_HTH_AsnC-type_CS"/>
</dbReference>
<dbReference type="Proteomes" id="UP000183076">
    <property type="component" value="Unassembled WGS sequence"/>
</dbReference>
<evidence type="ECO:0000259" key="4">
    <source>
        <dbReference type="PROSITE" id="PS50956"/>
    </source>
</evidence>
<keyword evidence="2" id="KW-0238">DNA-binding</keyword>
<dbReference type="InterPro" id="IPR036390">
    <property type="entry name" value="WH_DNA-bd_sf"/>
</dbReference>
<dbReference type="SUPFAM" id="SSF46785">
    <property type="entry name" value="Winged helix' DNA-binding domain"/>
    <property type="match status" value="1"/>
</dbReference>
<gene>
    <name evidence="5" type="ORF">SAMN04488041_103238</name>
</gene>
<dbReference type="GO" id="GO:0043200">
    <property type="term" value="P:response to amino acid"/>
    <property type="evidence" value="ECO:0007669"/>
    <property type="project" value="TreeGrafter"/>
</dbReference>
<sequence length="152" mass="17155">MDIKDREIIKALQRNGRLTNQDLAAQVNLSPSPCLRRTRALEEKGVIKGYTAIVDERAYGLPVTALVRIRLSSHTGDVVKLFEKKVHETEQILDCYVITGSEDYLLRVLVEDLKSYEEFVRHKLHNIPGIASIDSSFAYGVLKQSNVFPVVT</sequence>
<dbReference type="Gene3D" id="3.30.70.920">
    <property type="match status" value="1"/>
</dbReference>
<dbReference type="GO" id="GO:0043565">
    <property type="term" value="F:sequence-specific DNA binding"/>
    <property type="evidence" value="ECO:0007669"/>
    <property type="project" value="InterPro"/>
</dbReference>
<reference evidence="6" key="1">
    <citation type="submission" date="2016-10" db="EMBL/GenBank/DDBJ databases">
        <authorList>
            <person name="Varghese N."/>
            <person name="Submissions S."/>
        </authorList>
    </citation>
    <scope>NUCLEOTIDE SEQUENCE [LARGE SCALE GENOMIC DNA]</scope>
    <source>
        <strain evidence="6">DSM 10014</strain>
    </source>
</reference>
<dbReference type="PRINTS" id="PR00033">
    <property type="entry name" value="HTHASNC"/>
</dbReference>
<dbReference type="AlphaFoldDB" id="A0A1H2WEM2"/>